<gene>
    <name evidence="3" type="ORF">BN1708_015517</name>
</gene>
<feature type="compositionally biased region" description="Basic and acidic residues" evidence="1">
    <location>
        <begin position="118"/>
        <end position="141"/>
    </location>
</feature>
<feature type="region of interest" description="Disordered" evidence="1">
    <location>
        <begin position="17"/>
        <end position="217"/>
    </location>
</feature>
<keyword evidence="4" id="KW-1185">Reference proteome</keyword>
<feature type="compositionally biased region" description="Basic and acidic residues" evidence="1">
    <location>
        <begin position="192"/>
        <end position="201"/>
    </location>
</feature>
<dbReference type="Proteomes" id="UP000044602">
    <property type="component" value="Unassembled WGS sequence"/>
</dbReference>
<sequence>MPSSCSVRLLFSSLSVLASTASESSRTSKPDEHNDIPYPPRPTTKTPLKLCNPTLTATDANCDVRRRYRPSLSSERTSASDQPSPARRDKVQNTPPPDTATMNNRSVPRFNPAPEQVGMHEDDMSYKDKLDQKAFEARQPEEANDGVMHPIVEKGPVVEYVPVAAKVLGDPKAERKDKDDKVNENPPGPPERPLDDDKIEGFLRGQHKSKGEDGVFQ</sequence>
<feature type="chain" id="PRO_5002566998" evidence="2">
    <location>
        <begin position="21"/>
        <end position="217"/>
    </location>
</feature>
<dbReference type="EMBL" id="CVQH01021062">
    <property type="protein sequence ID" value="CRK29183.1"/>
    <property type="molecule type" value="Genomic_DNA"/>
</dbReference>
<feature type="compositionally biased region" description="Polar residues" evidence="1">
    <location>
        <begin position="71"/>
        <end position="83"/>
    </location>
</feature>
<accession>A0A0G4M4H2</accession>
<name>A0A0G4M4H2_VERLO</name>
<evidence type="ECO:0000256" key="2">
    <source>
        <dbReference type="SAM" id="SignalP"/>
    </source>
</evidence>
<proteinExistence type="predicted"/>
<feature type="compositionally biased region" description="Basic and acidic residues" evidence="1">
    <location>
        <begin position="26"/>
        <end position="35"/>
    </location>
</feature>
<feature type="compositionally biased region" description="Basic and acidic residues" evidence="1">
    <location>
        <begin position="169"/>
        <end position="183"/>
    </location>
</feature>
<evidence type="ECO:0000313" key="3">
    <source>
        <dbReference type="EMBL" id="CRK29183.1"/>
    </source>
</evidence>
<protein>
    <submittedName>
        <fullName evidence="3">Uncharacterized protein</fullName>
    </submittedName>
</protein>
<feature type="signal peptide" evidence="2">
    <location>
        <begin position="1"/>
        <end position="20"/>
    </location>
</feature>
<keyword evidence="2" id="KW-0732">Signal</keyword>
<reference evidence="3 4" key="1">
    <citation type="submission" date="2015-05" db="EMBL/GenBank/DDBJ databases">
        <authorList>
            <person name="Wang D.B."/>
            <person name="Wang M."/>
        </authorList>
    </citation>
    <scope>NUCLEOTIDE SEQUENCE [LARGE SCALE GENOMIC DNA]</scope>
    <source>
        <strain evidence="3">VL1</strain>
    </source>
</reference>
<organism evidence="3 4">
    <name type="scientific">Verticillium longisporum</name>
    <name type="common">Verticillium dahliae var. longisporum</name>
    <dbReference type="NCBI Taxonomy" id="100787"/>
    <lineage>
        <taxon>Eukaryota</taxon>
        <taxon>Fungi</taxon>
        <taxon>Dikarya</taxon>
        <taxon>Ascomycota</taxon>
        <taxon>Pezizomycotina</taxon>
        <taxon>Sordariomycetes</taxon>
        <taxon>Hypocreomycetidae</taxon>
        <taxon>Glomerellales</taxon>
        <taxon>Plectosphaerellaceae</taxon>
        <taxon>Verticillium</taxon>
    </lineage>
</organism>
<evidence type="ECO:0000256" key="1">
    <source>
        <dbReference type="SAM" id="MobiDB-lite"/>
    </source>
</evidence>
<evidence type="ECO:0000313" key="4">
    <source>
        <dbReference type="Proteomes" id="UP000044602"/>
    </source>
</evidence>
<dbReference type="AlphaFoldDB" id="A0A0G4M4H2"/>